<evidence type="ECO:0000313" key="7">
    <source>
        <dbReference type="Proteomes" id="UP000002072"/>
    </source>
</evidence>
<gene>
    <name evidence="6" type="ordered locus">Smon_0469</name>
</gene>
<dbReference type="AlphaFoldDB" id="D1AXC3"/>
<reference evidence="6 7" key="1">
    <citation type="journal article" date="2009" name="Stand. Genomic Sci.">
        <title>Complete genome sequence of Streptobacillus moniliformis type strain (9901T).</title>
        <authorList>
            <person name="Nolan M."/>
            <person name="Gronow S."/>
            <person name="Lapidus A."/>
            <person name="Ivanova N."/>
            <person name="Copeland A."/>
            <person name="Lucas S."/>
            <person name="Del Rio T.G."/>
            <person name="Chen F."/>
            <person name="Tice H."/>
            <person name="Pitluck S."/>
            <person name="Cheng J.F."/>
            <person name="Sims D."/>
            <person name="Meincke L."/>
            <person name="Bruce D."/>
            <person name="Goodwin L."/>
            <person name="Brettin T."/>
            <person name="Han C."/>
            <person name="Detter J.C."/>
            <person name="Ovchinikova G."/>
            <person name="Pati A."/>
            <person name="Mavromatis K."/>
            <person name="Mikhailova N."/>
            <person name="Chen A."/>
            <person name="Palaniappan K."/>
            <person name="Land M."/>
            <person name="Hauser L."/>
            <person name="Chang Y.J."/>
            <person name="Jeffries C.D."/>
            <person name="Rohde M."/>
            <person name="Sproer C."/>
            <person name="Goker M."/>
            <person name="Bristow J."/>
            <person name="Eisen J.A."/>
            <person name="Markowitz V."/>
            <person name="Hugenholtz P."/>
            <person name="Kyrpides N.C."/>
            <person name="Klenk H.P."/>
            <person name="Chain P."/>
        </authorList>
    </citation>
    <scope>NUCLEOTIDE SEQUENCE [LARGE SCALE GENOMIC DNA]</scope>
    <source>
        <strain evidence="7">ATCC 14647 / DSM 12112 / NCTC 10651 / 9901</strain>
    </source>
</reference>
<dbReference type="EMBL" id="CP001779">
    <property type="protein sequence ID" value="ACZ00949.1"/>
    <property type="molecule type" value="Genomic_DNA"/>
</dbReference>
<dbReference type="InterPro" id="IPR009057">
    <property type="entry name" value="Homeodomain-like_sf"/>
</dbReference>
<dbReference type="eggNOG" id="COG1309">
    <property type="taxonomic scope" value="Bacteria"/>
</dbReference>
<dbReference type="InterPro" id="IPR001647">
    <property type="entry name" value="HTH_TetR"/>
</dbReference>
<dbReference type="Proteomes" id="UP000002072">
    <property type="component" value="Chromosome"/>
</dbReference>
<dbReference type="SUPFAM" id="SSF48498">
    <property type="entry name" value="Tetracyclin repressor-like, C-terminal domain"/>
    <property type="match status" value="1"/>
</dbReference>
<evidence type="ECO:0000256" key="2">
    <source>
        <dbReference type="ARBA" id="ARBA00023125"/>
    </source>
</evidence>
<dbReference type="PANTHER" id="PTHR47506">
    <property type="entry name" value="TRANSCRIPTIONAL REGULATORY PROTEIN"/>
    <property type="match status" value="1"/>
</dbReference>
<dbReference type="InterPro" id="IPR036271">
    <property type="entry name" value="Tet_transcr_reg_TetR-rel_C_sf"/>
</dbReference>
<dbReference type="GO" id="GO:0003677">
    <property type="term" value="F:DNA binding"/>
    <property type="evidence" value="ECO:0007669"/>
    <property type="project" value="UniProtKB-UniRule"/>
</dbReference>
<dbReference type="PRINTS" id="PR00455">
    <property type="entry name" value="HTHTETR"/>
</dbReference>
<evidence type="ECO:0000313" key="6">
    <source>
        <dbReference type="EMBL" id="ACZ00949.1"/>
    </source>
</evidence>
<dbReference type="Pfam" id="PF00440">
    <property type="entry name" value="TetR_N"/>
    <property type="match status" value="1"/>
</dbReference>
<proteinExistence type="predicted"/>
<keyword evidence="7" id="KW-1185">Reference proteome</keyword>
<dbReference type="STRING" id="519441.Smon_0469"/>
<name>D1AXC3_STRM9</name>
<protein>
    <submittedName>
        <fullName evidence="6">Transcriptional regulator, TetR family</fullName>
    </submittedName>
</protein>
<accession>D1AXC3</accession>
<keyword evidence="2 4" id="KW-0238">DNA-binding</keyword>
<dbReference type="SUPFAM" id="SSF46689">
    <property type="entry name" value="Homeodomain-like"/>
    <property type="match status" value="1"/>
</dbReference>
<feature type="DNA-binding region" description="H-T-H motif" evidence="4">
    <location>
        <begin position="31"/>
        <end position="50"/>
    </location>
</feature>
<dbReference type="HOGENOM" id="CLU_069356_28_1_0"/>
<evidence type="ECO:0000256" key="4">
    <source>
        <dbReference type="PROSITE-ProRule" id="PRU00335"/>
    </source>
</evidence>
<dbReference type="OrthoDB" id="92787at2"/>
<dbReference type="GeneID" id="29672802"/>
<dbReference type="PANTHER" id="PTHR47506:SF3">
    <property type="entry name" value="HTH-TYPE TRANSCRIPTIONAL REGULATOR LMRA"/>
    <property type="match status" value="1"/>
</dbReference>
<dbReference type="Gene3D" id="1.10.357.10">
    <property type="entry name" value="Tetracycline Repressor, domain 2"/>
    <property type="match status" value="1"/>
</dbReference>
<dbReference type="PROSITE" id="PS50977">
    <property type="entry name" value="HTH_TETR_2"/>
    <property type="match status" value="1"/>
</dbReference>
<evidence type="ECO:0000259" key="5">
    <source>
        <dbReference type="PROSITE" id="PS50977"/>
    </source>
</evidence>
<feature type="domain" description="HTH tetR-type" evidence="5">
    <location>
        <begin position="8"/>
        <end position="68"/>
    </location>
</feature>
<keyword evidence="3" id="KW-0804">Transcription</keyword>
<evidence type="ECO:0000256" key="1">
    <source>
        <dbReference type="ARBA" id="ARBA00023015"/>
    </source>
</evidence>
<organism evidence="6 7">
    <name type="scientific">Streptobacillus moniliformis (strain ATCC 14647 / DSM 12112 / NCTC 10651 / 9901)</name>
    <dbReference type="NCBI Taxonomy" id="519441"/>
    <lineage>
        <taxon>Bacteria</taxon>
        <taxon>Fusobacteriati</taxon>
        <taxon>Fusobacteriota</taxon>
        <taxon>Fusobacteriia</taxon>
        <taxon>Fusobacteriales</taxon>
        <taxon>Leptotrichiaceae</taxon>
        <taxon>Streptobacillus</taxon>
    </lineage>
</organism>
<keyword evidence="1" id="KW-0805">Transcription regulation</keyword>
<sequence>MEKKKLLQEKKQNVIVQSANLFFKKGYVNTGVQDILDVCNIPKGSFYYYFKSKDDLLLQVIDYHRENILELFEKNVDDLSIYKLKSFFSIFLNNIAIIEIEDKDLTEKNKENDLLFGINHNNTKKFYGGSPLGNLNSELSNLSDEINAKIVDAYFQIESRIYFFLETLSIVHNKYKSEFIDYYTYLLINNLEGTCLKLKRMRNKEPIEEFLKFFDILIDKMIKD</sequence>
<dbReference type="RefSeq" id="WP_012858506.1">
    <property type="nucleotide sequence ID" value="NC_013515.1"/>
</dbReference>
<dbReference type="KEGG" id="smf:Smon_0469"/>
<evidence type="ECO:0000256" key="3">
    <source>
        <dbReference type="ARBA" id="ARBA00023163"/>
    </source>
</evidence>